<proteinExistence type="predicted"/>
<dbReference type="Proteomes" id="UP001237448">
    <property type="component" value="Unassembled WGS sequence"/>
</dbReference>
<evidence type="ECO:0000313" key="3">
    <source>
        <dbReference type="Proteomes" id="UP001237448"/>
    </source>
</evidence>
<gene>
    <name evidence="2" type="ORF">J3R73_001980</name>
</gene>
<feature type="region of interest" description="Disordered" evidence="1">
    <location>
        <begin position="119"/>
        <end position="153"/>
    </location>
</feature>
<reference evidence="2 3" key="1">
    <citation type="submission" date="2023-07" db="EMBL/GenBank/DDBJ databases">
        <title>Genomic Encyclopedia of Type Strains, Phase IV (KMG-IV): sequencing the most valuable type-strain genomes for metagenomic binning, comparative biology and taxonomic classification.</title>
        <authorList>
            <person name="Goeker M."/>
        </authorList>
    </citation>
    <scope>NUCLEOTIDE SEQUENCE [LARGE SCALE GENOMIC DNA]</scope>
    <source>
        <strain evidence="2 3">DSM 5896</strain>
    </source>
</reference>
<comment type="caution">
    <text evidence="2">The sequence shown here is derived from an EMBL/GenBank/DDBJ whole genome shotgun (WGS) entry which is preliminary data.</text>
</comment>
<dbReference type="EMBL" id="JAUSVK010000001">
    <property type="protein sequence ID" value="MDQ0392188.1"/>
    <property type="molecule type" value="Genomic_DNA"/>
</dbReference>
<sequence>MPRFPDYVAQEGLAVPSAPQIQANTAVGKSLTSLGNTLQEAGQRLAERQRQQTDFDDQIAYQRYTLGQDQALQQAQAGMAPQATGFHDAIMGGRAQADGGFLQTVSPANRDRYAGLLALDRDPAPPSPPPAWSSRGGAPMSRPPSASRPRTWPTRCAPVPTCLSSALNALKAQQASQSSVLPAAREAQWTATKQALQTAGWHGRYGDDPSGQGLAALGVKLSPEDQTVLPLLMDEGPVDPSVDALPPAQRQQLALQWQTNQTQKQAAARADLAGLQQRLDDMMLTGMLDGPPPDRQTFVTAYGPDEGARRFDEAGAFLKDAPAITALLHQPDGA</sequence>
<name>A0ABU0FC45_9HYPH</name>
<feature type="compositionally biased region" description="Low complexity" evidence="1">
    <location>
        <begin position="132"/>
        <end position="150"/>
    </location>
</feature>
<protein>
    <submittedName>
        <fullName evidence="2">Uncharacterized protein</fullName>
    </submittedName>
</protein>
<keyword evidence="3" id="KW-1185">Reference proteome</keyword>
<organism evidence="2 3">
    <name type="scientific">Labrys monachus</name>
    <dbReference type="NCBI Taxonomy" id="217067"/>
    <lineage>
        <taxon>Bacteria</taxon>
        <taxon>Pseudomonadati</taxon>
        <taxon>Pseudomonadota</taxon>
        <taxon>Alphaproteobacteria</taxon>
        <taxon>Hyphomicrobiales</taxon>
        <taxon>Xanthobacteraceae</taxon>
        <taxon>Labrys</taxon>
    </lineage>
</organism>
<dbReference type="RefSeq" id="WP_307425699.1">
    <property type="nucleotide sequence ID" value="NZ_JAUSVK010000001.1"/>
</dbReference>
<accession>A0ABU0FC45</accession>
<evidence type="ECO:0000256" key="1">
    <source>
        <dbReference type="SAM" id="MobiDB-lite"/>
    </source>
</evidence>
<evidence type="ECO:0000313" key="2">
    <source>
        <dbReference type="EMBL" id="MDQ0392188.1"/>
    </source>
</evidence>